<sequence length="32" mass="3632">MLEAEFIINTEDLPSSSFRGFGFAYVLLTLCF</sequence>
<name>A0A0B0PUY3_GOSAR</name>
<dbReference type="EMBL" id="KN440381">
    <property type="protein sequence ID" value="KHG27221.1"/>
    <property type="molecule type" value="Genomic_DNA"/>
</dbReference>
<organism evidence="1 2">
    <name type="scientific">Gossypium arboreum</name>
    <name type="common">Tree cotton</name>
    <name type="synonym">Gossypium nanking</name>
    <dbReference type="NCBI Taxonomy" id="29729"/>
    <lineage>
        <taxon>Eukaryota</taxon>
        <taxon>Viridiplantae</taxon>
        <taxon>Streptophyta</taxon>
        <taxon>Embryophyta</taxon>
        <taxon>Tracheophyta</taxon>
        <taxon>Spermatophyta</taxon>
        <taxon>Magnoliopsida</taxon>
        <taxon>eudicotyledons</taxon>
        <taxon>Gunneridae</taxon>
        <taxon>Pentapetalae</taxon>
        <taxon>rosids</taxon>
        <taxon>malvids</taxon>
        <taxon>Malvales</taxon>
        <taxon>Malvaceae</taxon>
        <taxon>Malvoideae</taxon>
        <taxon>Gossypium</taxon>
    </lineage>
</organism>
<protein>
    <submittedName>
        <fullName evidence="1">Uncharacterized protein</fullName>
    </submittedName>
</protein>
<dbReference type="Proteomes" id="UP000032142">
    <property type="component" value="Unassembled WGS sequence"/>
</dbReference>
<dbReference type="AlphaFoldDB" id="A0A0B0PUY3"/>
<gene>
    <name evidence="1" type="ORF">F383_16213</name>
</gene>
<accession>A0A0B0PUY3</accession>
<keyword evidence="2" id="KW-1185">Reference proteome</keyword>
<evidence type="ECO:0000313" key="1">
    <source>
        <dbReference type="EMBL" id="KHG27221.1"/>
    </source>
</evidence>
<evidence type="ECO:0000313" key="2">
    <source>
        <dbReference type="Proteomes" id="UP000032142"/>
    </source>
</evidence>
<reference evidence="2" key="1">
    <citation type="submission" date="2014-09" db="EMBL/GenBank/DDBJ databases">
        <authorList>
            <person name="Mudge J."/>
            <person name="Ramaraj T."/>
            <person name="Lindquist I.E."/>
            <person name="Bharti A.K."/>
            <person name="Sundararajan A."/>
            <person name="Cameron C.T."/>
            <person name="Woodward J.E."/>
            <person name="May G.D."/>
            <person name="Brubaker C."/>
            <person name="Broadhvest J."/>
            <person name="Wilkins T.A."/>
        </authorList>
    </citation>
    <scope>NUCLEOTIDE SEQUENCE</scope>
    <source>
        <strain evidence="2">cv. AKA8401</strain>
    </source>
</reference>
<proteinExistence type="predicted"/>